<evidence type="ECO:0000313" key="2">
    <source>
        <dbReference type="Proteomes" id="UP000029558"/>
    </source>
</evidence>
<gene>
    <name evidence="1" type="ORF">KU39_2749</name>
</gene>
<protein>
    <submittedName>
        <fullName evidence="1">Uncharacterized protein</fullName>
    </submittedName>
</protein>
<evidence type="ECO:0000313" key="1">
    <source>
        <dbReference type="EMBL" id="ALB23925.1"/>
    </source>
</evidence>
<dbReference type="OrthoDB" id="6120894at2"/>
<dbReference type="Proteomes" id="UP000029558">
    <property type="component" value="Chromosome"/>
</dbReference>
<dbReference type="NCBIfam" id="TIGR02449">
    <property type="entry name" value="TIGR02449 family protein"/>
    <property type="match status" value="1"/>
</dbReference>
<sequence length="74" mass="8499">MDELKLAALTRDISKIIELCEQLKKENFALKTQKNALIKERSQLLDKNQVAKTRIESMLLRLEELEKANAKAST</sequence>
<accession>A0A1L6TEL0</accession>
<reference evidence="1 2" key="1">
    <citation type="journal article" date="2014" name="Genome Announc.">
        <title>Comparative Genome Analysis of Two Isolates of the Fish Pathogen Piscirickettsia salmonis from Different Hosts Reveals Major Differences in Virulence-Associated Secretion Systems.</title>
        <authorList>
            <person name="Bohle H."/>
            <person name="Henriquez P."/>
            <person name="Grothusen H."/>
            <person name="Navas E."/>
            <person name="Sandoval A."/>
            <person name="Bustamante F."/>
            <person name="Bustos P."/>
            <person name="Mancilla M."/>
        </authorList>
    </citation>
    <scope>NUCLEOTIDE SEQUENCE [LARGE SCALE GENOMIC DNA]</scope>
    <source>
        <strain evidence="2">B1-32597</strain>
    </source>
</reference>
<name>A0A1L6TEL0_PISSA</name>
<organism evidence="1 2">
    <name type="scientific">Piscirickettsia salmonis</name>
    <dbReference type="NCBI Taxonomy" id="1238"/>
    <lineage>
        <taxon>Bacteria</taxon>
        <taxon>Pseudomonadati</taxon>
        <taxon>Pseudomonadota</taxon>
        <taxon>Gammaproteobacteria</taxon>
        <taxon>Thiotrichales</taxon>
        <taxon>Piscirickettsiaceae</taxon>
        <taxon>Piscirickettsia</taxon>
    </lineage>
</organism>
<proteinExistence type="predicted"/>
<dbReference type="RefSeq" id="WP_017376937.1">
    <property type="nucleotide sequence ID" value="NZ_CP012508.1"/>
</dbReference>
<dbReference type="AlphaFoldDB" id="A0A1L6TEL0"/>
<dbReference type="EMBL" id="CP012508">
    <property type="protein sequence ID" value="ALB23925.1"/>
    <property type="molecule type" value="Genomic_DNA"/>
</dbReference>
<dbReference type="InterPro" id="IPR012662">
    <property type="entry name" value="CHP02449"/>
</dbReference>